<dbReference type="Proteomes" id="UP001431783">
    <property type="component" value="Unassembled WGS sequence"/>
</dbReference>
<keyword evidence="5" id="KW-0862">Zinc</keyword>
<gene>
    <name evidence="13" type="ORF">WA026_011850</name>
</gene>
<dbReference type="GO" id="GO:0005634">
    <property type="term" value="C:nucleus"/>
    <property type="evidence" value="ECO:0007669"/>
    <property type="project" value="UniProtKB-SubCell"/>
</dbReference>
<feature type="compositionally biased region" description="Polar residues" evidence="11">
    <location>
        <begin position="485"/>
        <end position="502"/>
    </location>
</feature>
<evidence type="ECO:0000256" key="8">
    <source>
        <dbReference type="ARBA" id="ARBA00023163"/>
    </source>
</evidence>
<dbReference type="PANTHER" id="PTHR24379:SF121">
    <property type="entry name" value="C2H2-TYPE DOMAIN-CONTAINING PROTEIN"/>
    <property type="match status" value="1"/>
</dbReference>
<feature type="compositionally biased region" description="Basic residues" evidence="11">
    <location>
        <begin position="508"/>
        <end position="525"/>
    </location>
</feature>
<feature type="domain" description="C2H2-type" evidence="12">
    <location>
        <begin position="618"/>
        <end position="648"/>
    </location>
</feature>
<evidence type="ECO:0000256" key="4">
    <source>
        <dbReference type="ARBA" id="ARBA00022771"/>
    </source>
</evidence>
<feature type="domain" description="C2H2-type" evidence="12">
    <location>
        <begin position="173"/>
        <end position="200"/>
    </location>
</feature>
<name>A0AAW1UKL6_9CUCU</name>
<dbReference type="GO" id="GO:0008270">
    <property type="term" value="F:zinc ion binding"/>
    <property type="evidence" value="ECO:0007669"/>
    <property type="project" value="UniProtKB-KW"/>
</dbReference>
<keyword evidence="4 10" id="KW-0863">Zinc-finger</keyword>
<dbReference type="AlphaFoldDB" id="A0AAW1UKL6"/>
<dbReference type="GO" id="GO:0003677">
    <property type="term" value="F:DNA binding"/>
    <property type="evidence" value="ECO:0007669"/>
    <property type="project" value="UniProtKB-KW"/>
</dbReference>
<comment type="caution">
    <text evidence="13">The sequence shown here is derived from an EMBL/GenBank/DDBJ whole genome shotgun (WGS) entry which is preliminary data.</text>
</comment>
<feature type="domain" description="C2H2-type" evidence="12">
    <location>
        <begin position="562"/>
        <end position="589"/>
    </location>
</feature>
<feature type="domain" description="C2H2-type" evidence="12">
    <location>
        <begin position="649"/>
        <end position="676"/>
    </location>
</feature>
<keyword evidence="2" id="KW-0479">Metal-binding</keyword>
<evidence type="ECO:0000256" key="1">
    <source>
        <dbReference type="ARBA" id="ARBA00004123"/>
    </source>
</evidence>
<dbReference type="FunFam" id="3.30.160.60:FF:000446">
    <property type="entry name" value="Zinc finger protein"/>
    <property type="match status" value="2"/>
</dbReference>
<keyword evidence="8" id="KW-0804">Transcription</keyword>
<dbReference type="InterPro" id="IPR036236">
    <property type="entry name" value="Znf_C2H2_sf"/>
</dbReference>
<evidence type="ECO:0000256" key="3">
    <source>
        <dbReference type="ARBA" id="ARBA00022737"/>
    </source>
</evidence>
<evidence type="ECO:0000256" key="2">
    <source>
        <dbReference type="ARBA" id="ARBA00022723"/>
    </source>
</evidence>
<evidence type="ECO:0000256" key="6">
    <source>
        <dbReference type="ARBA" id="ARBA00023015"/>
    </source>
</evidence>
<dbReference type="PROSITE" id="PS50157">
    <property type="entry name" value="ZINC_FINGER_C2H2_2"/>
    <property type="match status" value="9"/>
</dbReference>
<protein>
    <recommendedName>
        <fullName evidence="12">C2H2-type domain-containing protein</fullName>
    </recommendedName>
</protein>
<keyword evidence="6" id="KW-0805">Transcription regulation</keyword>
<reference evidence="13 14" key="1">
    <citation type="submission" date="2023-03" db="EMBL/GenBank/DDBJ databases">
        <title>Genome insight into feeding habits of ladybird beetles.</title>
        <authorList>
            <person name="Li H.-S."/>
            <person name="Huang Y.-H."/>
            <person name="Pang H."/>
        </authorList>
    </citation>
    <scope>NUCLEOTIDE SEQUENCE [LARGE SCALE GENOMIC DNA]</scope>
    <source>
        <strain evidence="13">SYSU_2023b</strain>
        <tissue evidence="13">Whole body</tissue>
    </source>
</reference>
<keyword evidence="7" id="KW-0238">DNA-binding</keyword>
<keyword evidence="14" id="KW-1185">Reference proteome</keyword>
<dbReference type="PANTHER" id="PTHR24379">
    <property type="entry name" value="KRAB AND ZINC FINGER DOMAIN-CONTAINING"/>
    <property type="match status" value="1"/>
</dbReference>
<sequence length="756" mass="87604">MDNSDNLIFKVYKIDQNGMIISVVEYEQDFYTGDVVSKVPISSDVVSFILDSDLNKLNLSFNNFECVDEEDPVVSFVKLENFSSVSNQASDSNDSCPISNGSYGKSSLSPSFLHQKPKLLLNIPTMIRCQNCETNFPTKYQYQRHQCEFNAEKVVLKPNADLKDINKGVRIKYDCNVCGKQFVSKNNLERHQVCHDNSKENICEHCTKQFVSENRLRIHKENHCKKAGDISKFYRSDVAVWKCKKCHEVFSSLSSANVHVDACKEFVFLYDPKDESSTNSLEFLKQEISNVVSLIDDGTNSKAPDNSYIEKILTEILLQCEFCNRTYADKGLLLLHQRKHSTDKNYECVSCNSTFESYAMAAQHWLKICSETANMFYLPKLTYCEYCDRTFKSHELLYTHKIKKKHYTVKIHKNNVETNTECPQEKSVDSNDAINKLIEDVLITLDRPVSKINQVLKPELYNTTRADESGNLIKDKMENEMVVDNSQTDNTEETNQGNSSLNEPEKKQRGRKRKWSKQGVKSKRMHNVTDQGYKYQCERCPLVWDNVNDLEKHREREHAASFSCEDCGQILHSAKALLIHCRAHKCLKPYVCDTCGRSYSQTSHLWQHMRFHQGIKPFACPHEGCEARYTIRPDLKDHIRKVHTRERPFKCAVCNKCFLTGSVYYQHRLIHTNDRRYGCDVCHKRFFRADALNNHKRIHTDERPYPCTVCGREFRQKGDRNKHLRTQHPDAVIHCLPVFKQIYLQMTTECPNASGC</sequence>
<feature type="domain" description="C2H2-type" evidence="12">
    <location>
        <begin position="318"/>
        <end position="345"/>
    </location>
</feature>
<dbReference type="SUPFAM" id="SSF57667">
    <property type="entry name" value="beta-beta-alpha zinc fingers"/>
    <property type="match status" value="5"/>
</dbReference>
<organism evidence="13 14">
    <name type="scientific">Henosepilachna vigintioctopunctata</name>
    <dbReference type="NCBI Taxonomy" id="420089"/>
    <lineage>
        <taxon>Eukaryota</taxon>
        <taxon>Metazoa</taxon>
        <taxon>Ecdysozoa</taxon>
        <taxon>Arthropoda</taxon>
        <taxon>Hexapoda</taxon>
        <taxon>Insecta</taxon>
        <taxon>Pterygota</taxon>
        <taxon>Neoptera</taxon>
        <taxon>Endopterygota</taxon>
        <taxon>Coleoptera</taxon>
        <taxon>Polyphaga</taxon>
        <taxon>Cucujiformia</taxon>
        <taxon>Coccinelloidea</taxon>
        <taxon>Coccinellidae</taxon>
        <taxon>Epilachninae</taxon>
        <taxon>Epilachnini</taxon>
        <taxon>Henosepilachna</taxon>
    </lineage>
</organism>
<dbReference type="Gene3D" id="3.30.160.60">
    <property type="entry name" value="Classic Zinc Finger"/>
    <property type="match status" value="8"/>
</dbReference>
<evidence type="ECO:0000259" key="12">
    <source>
        <dbReference type="PROSITE" id="PS50157"/>
    </source>
</evidence>
<dbReference type="FunFam" id="3.30.160.60:FF:000110">
    <property type="entry name" value="Zinc finger protein-like"/>
    <property type="match status" value="1"/>
</dbReference>
<keyword evidence="9" id="KW-0539">Nucleus</keyword>
<comment type="subcellular location">
    <subcellularLocation>
        <location evidence="1">Nucleus</location>
    </subcellularLocation>
</comment>
<dbReference type="InterPro" id="IPR013087">
    <property type="entry name" value="Znf_C2H2_type"/>
</dbReference>
<accession>A0AAW1UKL6</accession>
<dbReference type="FunFam" id="3.30.160.60:FF:001102">
    <property type="entry name" value="Transcription factor IIIA"/>
    <property type="match status" value="1"/>
</dbReference>
<evidence type="ECO:0000256" key="7">
    <source>
        <dbReference type="ARBA" id="ARBA00023125"/>
    </source>
</evidence>
<evidence type="ECO:0000313" key="13">
    <source>
        <dbReference type="EMBL" id="KAK9880610.1"/>
    </source>
</evidence>
<evidence type="ECO:0000256" key="11">
    <source>
        <dbReference type="SAM" id="MobiDB-lite"/>
    </source>
</evidence>
<evidence type="ECO:0000256" key="10">
    <source>
        <dbReference type="PROSITE-ProRule" id="PRU00042"/>
    </source>
</evidence>
<feature type="region of interest" description="Disordered" evidence="11">
    <location>
        <begin position="485"/>
        <end position="525"/>
    </location>
</feature>
<dbReference type="PROSITE" id="PS00028">
    <property type="entry name" value="ZINC_FINGER_C2H2_1"/>
    <property type="match status" value="10"/>
</dbReference>
<evidence type="ECO:0000256" key="5">
    <source>
        <dbReference type="ARBA" id="ARBA00022833"/>
    </source>
</evidence>
<dbReference type="FunFam" id="3.30.160.60:FF:000322">
    <property type="entry name" value="GDNF-inducible zinc finger protein 1"/>
    <property type="match status" value="1"/>
</dbReference>
<proteinExistence type="predicted"/>
<keyword evidence="3" id="KW-0677">Repeat</keyword>
<evidence type="ECO:0000313" key="14">
    <source>
        <dbReference type="Proteomes" id="UP001431783"/>
    </source>
</evidence>
<feature type="domain" description="C2H2-type" evidence="12">
    <location>
        <begin position="590"/>
        <end position="617"/>
    </location>
</feature>
<dbReference type="Pfam" id="PF00096">
    <property type="entry name" value="zf-C2H2"/>
    <property type="match status" value="5"/>
</dbReference>
<dbReference type="SMART" id="SM00355">
    <property type="entry name" value="ZnF_C2H2"/>
    <property type="match status" value="13"/>
</dbReference>
<evidence type="ECO:0000256" key="9">
    <source>
        <dbReference type="ARBA" id="ARBA00023242"/>
    </source>
</evidence>
<feature type="domain" description="C2H2-type" evidence="12">
    <location>
        <begin position="201"/>
        <end position="228"/>
    </location>
</feature>
<feature type="domain" description="C2H2-type" evidence="12">
    <location>
        <begin position="705"/>
        <end position="728"/>
    </location>
</feature>
<dbReference type="EMBL" id="JARQZJ010000065">
    <property type="protein sequence ID" value="KAK9880610.1"/>
    <property type="molecule type" value="Genomic_DNA"/>
</dbReference>
<feature type="domain" description="C2H2-type" evidence="12">
    <location>
        <begin position="677"/>
        <end position="704"/>
    </location>
</feature>